<feature type="transmembrane region" description="Helical" evidence="16">
    <location>
        <begin position="323"/>
        <end position="342"/>
    </location>
</feature>
<feature type="transmembrane region" description="Helical" evidence="16">
    <location>
        <begin position="79"/>
        <end position="98"/>
    </location>
</feature>
<feature type="transmembrane region" description="Helical" evidence="16">
    <location>
        <begin position="7"/>
        <end position="34"/>
    </location>
</feature>
<dbReference type="GO" id="GO:0031966">
    <property type="term" value="C:mitochondrial membrane"/>
    <property type="evidence" value="ECO:0007669"/>
    <property type="project" value="UniProtKB-SubCell"/>
</dbReference>
<comment type="subcellular location">
    <subcellularLocation>
        <location evidence="1 16">Mitochondrion membrane</location>
        <topology evidence="1 16">Multi-pass membrane protein</topology>
    </subcellularLocation>
</comment>
<evidence type="ECO:0000256" key="4">
    <source>
        <dbReference type="ARBA" id="ARBA00021006"/>
    </source>
</evidence>
<comment type="catalytic activity">
    <reaction evidence="15 16">
        <text>a ubiquinone + NADH + 5 H(+)(in) = a ubiquinol + NAD(+) + 4 H(+)(out)</text>
        <dbReference type="Rhea" id="RHEA:29091"/>
        <dbReference type="Rhea" id="RHEA-COMP:9565"/>
        <dbReference type="Rhea" id="RHEA-COMP:9566"/>
        <dbReference type="ChEBI" id="CHEBI:15378"/>
        <dbReference type="ChEBI" id="CHEBI:16389"/>
        <dbReference type="ChEBI" id="CHEBI:17976"/>
        <dbReference type="ChEBI" id="CHEBI:57540"/>
        <dbReference type="ChEBI" id="CHEBI:57945"/>
        <dbReference type="EC" id="7.1.1.2"/>
    </reaction>
</comment>
<evidence type="ECO:0000256" key="12">
    <source>
        <dbReference type="ARBA" id="ARBA00023075"/>
    </source>
</evidence>
<feature type="transmembrane region" description="Helical" evidence="16">
    <location>
        <begin position="362"/>
        <end position="388"/>
    </location>
</feature>
<dbReference type="GO" id="GO:0042773">
    <property type="term" value="P:ATP synthesis coupled electron transport"/>
    <property type="evidence" value="ECO:0007669"/>
    <property type="project" value="InterPro"/>
</dbReference>
<evidence type="ECO:0000256" key="6">
    <source>
        <dbReference type="ARBA" id="ARBA00022660"/>
    </source>
</evidence>
<evidence type="ECO:0000256" key="13">
    <source>
        <dbReference type="ARBA" id="ARBA00023128"/>
    </source>
</evidence>
<dbReference type="InterPro" id="IPR003918">
    <property type="entry name" value="NADH_UbQ_OxRdtase"/>
</dbReference>
<evidence type="ECO:0000256" key="1">
    <source>
        <dbReference type="ARBA" id="ARBA00004225"/>
    </source>
</evidence>
<dbReference type="GO" id="GO:0008137">
    <property type="term" value="F:NADH dehydrogenase (ubiquinone) activity"/>
    <property type="evidence" value="ECO:0007669"/>
    <property type="project" value="UniProtKB-UniRule"/>
</dbReference>
<evidence type="ECO:0000256" key="14">
    <source>
        <dbReference type="ARBA" id="ARBA00023136"/>
    </source>
</evidence>
<evidence type="ECO:0000256" key="7">
    <source>
        <dbReference type="ARBA" id="ARBA00022692"/>
    </source>
</evidence>
<feature type="transmembrane region" description="Helical" evidence="16">
    <location>
        <begin position="266"/>
        <end position="285"/>
    </location>
</feature>
<evidence type="ECO:0000313" key="18">
    <source>
        <dbReference type="EMBL" id="ALO20566.1"/>
    </source>
</evidence>
<keyword evidence="10 16" id="KW-1133">Transmembrane helix</keyword>
<dbReference type="Pfam" id="PF00361">
    <property type="entry name" value="Proton_antipo_M"/>
    <property type="match status" value="1"/>
</dbReference>
<organism evidence="18">
    <name type="scientific">Naesiotus nux</name>
    <name type="common">Galapagos land snail</name>
    <name type="synonym">Bulimus nux</name>
    <dbReference type="NCBI Taxonomy" id="1755238"/>
    <lineage>
        <taxon>Eukaryota</taxon>
        <taxon>Metazoa</taxon>
        <taxon>Spiralia</taxon>
        <taxon>Lophotrochozoa</taxon>
        <taxon>Mollusca</taxon>
        <taxon>Gastropoda</taxon>
        <taxon>Heterobranchia</taxon>
        <taxon>Euthyneura</taxon>
        <taxon>Panpulmonata</taxon>
        <taxon>Eupulmonata</taxon>
        <taxon>Stylommatophora</taxon>
        <taxon>Helicina</taxon>
        <taxon>Orthalicoidea</taxon>
        <taxon>Orthalicidae</taxon>
        <taxon>Naesiotus</taxon>
    </lineage>
</organism>
<evidence type="ECO:0000256" key="3">
    <source>
        <dbReference type="ARBA" id="ARBA00012944"/>
    </source>
</evidence>
<geneLocation type="mitochondrion" evidence="18"/>
<feature type="transmembrane region" description="Helical" evidence="16">
    <location>
        <begin position="237"/>
        <end position="259"/>
    </location>
</feature>
<accession>A0A0S2IAS8</accession>
<reference evidence="18" key="1">
    <citation type="journal article" date="2016" name="Genome Announc.">
        <title>Mitochondrial Genome Sequence of the Galapagos Endemic Land Snail Naesiotus nux.</title>
        <authorList>
            <person name="Hunter S.S."/>
            <person name="Settles M.L."/>
            <person name="New D.D."/>
            <person name="Parent C.E."/>
            <person name="Gerritsen A.T."/>
        </authorList>
    </citation>
    <scope>NUCLEOTIDE SEQUENCE</scope>
</reference>
<dbReference type="PANTHER" id="PTHR43507">
    <property type="entry name" value="NADH-UBIQUINONE OXIDOREDUCTASE CHAIN 4"/>
    <property type="match status" value="1"/>
</dbReference>
<keyword evidence="13 16" id="KW-0496">Mitochondrion</keyword>
<evidence type="ECO:0000256" key="5">
    <source>
        <dbReference type="ARBA" id="ARBA00022448"/>
    </source>
</evidence>
<evidence type="ECO:0000259" key="17">
    <source>
        <dbReference type="Pfam" id="PF00361"/>
    </source>
</evidence>
<comment type="function">
    <text evidence="16">Core subunit of the mitochondrial membrane respiratory chain NADH dehydrogenase (Complex I) which catalyzes electron transfer from NADH through the respiratory chain, using ubiquinone as an electron acceptor. Essential for the catalytic activity and assembly of complex I.</text>
</comment>
<dbReference type="GO" id="GO:0003954">
    <property type="term" value="F:NADH dehydrogenase activity"/>
    <property type="evidence" value="ECO:0007669"/>
    <property type="project" value="TreeGrafter"/>
</dbReference>
<feature type="transmembrane region" description="Helical" evidence="16">
    <location>
        <begin position="176"/>
        <end position="197"/>
    </location>
</feature>
<evidence type="ECO:0000256" key="15">
    <source>
        <dbReference type="ARBA" id="ARBA00049551"/>
    </source>
</evidence>
<comment type="similarity">
    <text evidence="2 16">Belongs to the complex I subunit 4 family.</text>
</comment>
<sequence length="446" mass="50206">MMTLTLLYILISLIFVNNWAVSVGGFILSILVAVVNLNSVTHLSSSTFFMNNSMSNIMVLLTLCLTLFILIACSKLKSFQFLISMKSLCIILVCAFSVENLFLFYFLFELSLLPTLYLIISWGYQPERLQAGSYMMLYTVGASLPLLMFILWQYSISYSMSILTLQMFPLKMEGPFFIIIILAFLAKLPSYSFHLWLPKAHVEAPLAGSMILAGVLLKLGGYGLYLMGKLLDYNMNSLSVIILLSVMMWGGFIASLMCITQSDIKAYVAYSSIVHMSFVSTAMVINTSWGVYSSIITMFAHGFTSSGMFILAYMAYKKANSRSLLFMGGYLMLFPSMSLMWFLFSSMNMAAPPTINLVGELMFIGCVSMVSYILMFISLMIMFISVFYNMYLYSSINHGMASPYTVNSNSDNFSSENLSLFLHMSLLLLIFKLNLFSFSTEICWIL</sequence>
<feature type="transmembrane region" description="Helical" evidence="16">
    <location>
        <begin position="136"/>
        <end position="156"/>
    </location>
</feature>
<evidence type="ECO:0000256" key="10">
    <source>
        <dbReference type="ARBA" id="ARBA00022989"/>
    </source>
</evidence>
<feature type="transmembrane region" description="Helical" evidence="16">
    <location>
        <begin position="204"/>
        <end position="225"/>
    </location>
</feature>
<dbReference type="AlphaFoldDB" id="A0A0S2IAS8"/>
<dbReference type="GO" id="GO:0048039">
    <property type="term" value="F:ubiquinone binding"/>
    <property type="evidence" value="ECO:0007669"/>
    <property type="project" value="TreeGrafter"/>
</dbReference>
<feature type="transmembrane region" description="Helical" evidence="16">
    <location>
        <begin position="104"/>
        <end position="124"/>
    </location>
</feature>
<name>A0A0S2IAS8_NAENU</name>
<feature type="transmembrane region" description="Helical" evidence="16">
    <location>
        <begin position="54"/>
        <end position="72"/>
    </location>
</feature>
<dbReference type="InterPro" id="IPR001750">
    <property type="entry name" value="ND/Mrp_TM"/>
</dbReference>
<evidence type="ECO:0000256" key="16">
    <source>
        <dbReference type="RuleBase" id="RU003297"/>
    </source>
</evidence>
<gene>
    <name evidence="18" type="primary">nad4</name>
</gene>
<evidence type="ECO:0000256" key="8">
    <source>
        <dbReference type="ARBA" id="ARBA00022967"/>
    </source>
</evidence>
<dbReference type="EC" id="7.1.1.2" evidence="3 16"/>
<keyword evidence="12 16" id="KW-0830">Ubiquinone</keyword>
<dbReference type="GO" id="GO:0015990">
    <property type="term" value="P:electron transport coupled proton transport"/>
    <property type="evidence" value="ECO:0007669"/>
    <property type="project" value="TreeGrafter"/>
</dbReference>
<keyword evidence="7 16" id="KW-0812">Transmembrane</keyword>
<keyword evidence="5 16" id="KW-0813">Transport</keyword>
<feature type="domain" description="NADH:quinone oxidoreductase/Mrp antiporter transmembrane" evidence="17">
    <location>
        <begin position="99"/>
        <end position="382"/>
    </location>
</feature>
<keyword evidence="14 16" id="KW-0472">Membrane</keyword>
<protein>
    <recommendedName>
        <fullName evidence="4 16">NADH-ubiquinone oxidoreductase chain 4</fullName>
        <ecNumber evidence="3 16">7.1.1.2</ecNumber>
    </recommendedName>
</protein>
<keyword evidence="9 16" id="KW-0249">Electron transport</keyword>
<keyword evidence="6 16" id="KW-0679">Respiratory chain</keyword>
<keyword evidence="11 16" id="KW-0520">NAD</keyword>
<dbReference type="PANTHER" id="PTHR43507:SF20">
    <property type="entry name" value="NADH-UBIQUINONE OXIDOREDUCTASE CHAIN 4"/>
    <property type="match status" value="1"/>
</dbReference>
<evidence type="ECO:0000256" key="11">
    <source>
        <dbReference type="ARBA" id="ARBA00023027"/>
    </source>
</evidence>
<feature type="transmembrane region" description="Helical" evidence="16">
    <location>
        <begin position="291"/>
        <end position="316"/>
    </location>
</feature>
<dbReference type="PRINTS" id="PR01437">
    <property type="entry name" value="NUOXDRDTASE4"/>
</dbReference>
<evidence type="ECO:0000256" key="2">
    <source>
        <dbReference type="ARBA" id="ARBA00009025"/>
    </source>
</evidence>
<dbReference type="EMBL" id="KT821554">
    <property type="protein sequence ID" value="ALO20566.1"/>
    <property type="molecule type" value="Genomic_DNA"/>
</dbReference>
<proteinExistence type="inferred from homology"/>
<keyword evidence="8" id="KW-1278">Translocase</keyword>
<evidence type="ECO:0000256" key="9">
    <source>
        <dbReference type="ARBA" id="ARBA00022982"/>
    </source>
</evidence>